<dbReference type="GO" id="GO:0016301">
    <property type="term" value="F:kinase activity"/>
    <property type="evidence" value="ECO:0007669"/>
    <property type="project" value="UniProtKB-KW"/>
</dbReference>
<dbReference type="InterPro" id="IPR017438">
    <property type="entry name" value="ATP-NAD_kinase_N"/>
</dbReference>
<protein>
    <submittedName>
        <fullName evidence="6">YegS/Rv2252/BmrU family lipid kinase</fullName>
    </submittedName>
</protein>
<reference evidence="7" key="1">
    <citation type="journal article" date="2019" name="Int. J. Syst. Evol. Microbiol.">
        <title>The Global Catalogue of Microorganisms (GCM) 10K type strain sequencing project: providing services to taxonomists for standard genome sequencing and annotation.</title>
        <authorList>
            <consortium name="The Broad Institute Genomics Platform"/>
            <consortium name="The Broad Institute Genome Sequencing Center for Infectious Disease"/>
            <person name="Wu L."/>
            <person name="Ma J."/>
        </authorList>
    </citation>
    <scope>NUCLEOTIDE SEQUENCE [LARGE SCALE GENOMIC DNA]</scope>
    <source>
        <strain evidence="7">JCM 18200</strain>
    </source>
</reference>
<dbReference type="Gene3D" id="2.60.200.40">
    <property type="match status" value="1"/>
</dbReference>
<dbReference type="Gene3D" id="3.40.50.10330">
    <property type="entry name" value="Probable inorganic polyphosphate/atp-NAD kinase, domain 1"/>
    <property type="match status" value="1"/>
</dbReference>
<gene>
    <name evidence="6" type="ORF">GCM10023231_30690</name>
</gene>
<dbReference type="EMBL" id="BAABIQ010000040">
    <property type="protein sequence ID" value="GAA4799752.1"/>
    <property type="molecule type" value="Genomic_DNA"/>
</dbReference>
<dbReference type="Pfam" id="PF19279">
    <property type="entry name" value="YegS_C"/>
    <property type="match status" value="1"/>
</dbReference>
<keyword evidence="7" id="KW-1185">Reference proteome</keyword>
<organism evidence="6 7">
    <name type="scientific">Olivibacter ginsenosidimutans</name>
    <dbReference type="NCBI Taxonomy" id="1176537"/>
    <lineage>
        <taxon>Bacteria</taxon>
        <taxon>Pseudomonadati</taxon>
        <taxon>Bacteroidota</taxon>
        <taxon>Sphingobacteriia</taxon>
        <taxon>Sphingobacteriales</taxon>
        <taxon>Sphingobacteriaceae</taxon>
        <taxon>Olivibacter</taxon>
    </lineage>
</organism>
<comment type="caution">
    <text evidence="6">The sequence shown here is derived from an EMBL/GenBank/DDBJ whole genome shotgun (WGS) entry which is preliminary data.</text>
</comment>
<evidence type="ECO:0000313" key="6">
    <source>
        <dbReference type="EMBL" id="GAA4799752.1"/>
    </source>
</evidence>
<evidence type="ECO:0000256" key="2">
    <source>
        <dbReference type="ARBA" id="ARBA00022741"/>
    </source>
</evidence>
<dbReference type="PANTHER" id="PTHR12358">
    <property type="entry name" value="SPHINGOSINE KINASE"/>
    <property type="match status" value="1"/>
</dbReference>
<keyword evidence="2" id="KW-0547">Nucleotide-binding</keyword>
<evidence type="ECO:0000256" key="4">
    <source>
        <dbReference type="ARBA" id="ARBA00022840"/>
    </source>
</evidence>
<dbReference type="PROSITE" id="PS50146">
    <property type="entry name" value="DAGK"/>
    <property type="match status" value="1"/>
</dbReference>
<evidence type="ECO:0000259" key="5">
    <source>
        <dbReference type="PROSITE" id="PS50146"/>
    </source>
</evidence>
<dbReference type="SUPFAM" id="SSF111331">
    <property type="entry name" value="NAD kinase/diacylglycerol kinase-like"/>
    <property type="match status" value="1"/>
</dbReference>
<name>A0ABP9BS76_9SPHI</name>
<accession>A0ABP9BS76</accession>
<proteinExistence type="predicted"/>
<evidence type="ECO:0000256" key="1">
    <source>
        <dbReference type="ARBA" id="ARBA00022679"/>
    </source>
</evidence>
<evidence type="ECO:0000313" key="7">
    <source>
        <dbReference type="Proteomes" id="UP001501411"/>
    </source>
</evidence>
<dbReference type="InterPro" id="IPR016064">
    <property type="entry name" value="NAD/diacylglycerol_kinase_sf"/>
</dbReference>
<dbReference type="SMART" id="SM00046">
    <property type="entry name" value="DAGKc"/>
    <property type="match status" value="1"/>
</dbReference>
<feature type="domain" description="DAGKc" evidence="5">
    <location>
        <begin position="54"/>
        <end position="133"/>
    </location>
</feature>
<dbReference type="InterPro" id="IPR050187">
    <property type="entry name" value="Lipid_Phosphate_FormReg"/>
</dbReference>
<dbReference type="InterPro" id="IPR001206">
    <property type="entry name" value="Diacylglycerol_kinase_cat_dom"/>
</dbReference>
<dbReference type="InterPro" id="IPR045540">
    <property type="entry name" value="YegS/DAGK_C"/>
</dbReference>
<keyword evidence="3 6" id="KW-0418">Kinase</keyword>
<dbReference type="PANTHER" id="PTHR12358:SF106">
    <property type="entry name" value="LIPID KINASE YEGS"/>
    <property type="match status" value="1"/>
</dbReference>
<dbReference type="Proteomes" id="UP001501411">
    <property type="component" value="Unassembled WGS sequence"/>
</dbReference>
<keyword evidence="1" id="KW-0808">Transferase</keyword>
<dbReference type="Pfam" id="PF00781">
    <property type="entry name" value="DAGK_cat"/>
    <property type="match status" value="1"/>
</dbReference>
<keyword evidence="4" id="KW-0067">ATP-binding</keyword>
<evidence type="ECO:0000256" key="3">
    <source>
        <dbReference type="ARBA" id="ARBA00022777"/>
    </source>
</evidence>
<sequence length="291" mass="32639">MHHDSPLVLYFIVNPRAGQQQIDYALAITNFFEQTPHRIHIHILTSHCSIDTIKADIAKHRPNRVIAVGGDGTVKLAAECIIGSDIALAIIPAGSANGMAREINLKNNVKSALSLVINGKPKAIHALRINHEISLHLADIGMNAKIVKKFQSLQERGMIGYAKATWRALKRHKKMHVALHINGKTILKKAEMVILANGTTYGTGVKINNIGSLFDNQFEVIIVKWFSFIELIKMCFNFHIRFNPFKTEIIQTNQVTIDTKENTFFQIDGEYLGKVRHIEAKLIPHALYLIT</sequence>